<dbReference type="PANTHER" id="PTHR43428:SF1">
    <property type="entry name" value="ARSENATE REDUCTASE"/>
    <property type="match status" value="1"/>
</dbReference>
<name>A0A850T2B0_9BACT</name>
<evidence type="ECO:0000313" key="4">
    <source>
        <dbReference type="Proteomes" id="UP000553343"/>
    </source>
</evidence>
<dbReference type="RefSeq" id="WP_178367315.1">
    <property type="nucleotide sequence ID" value="NZ_JACADJ010000048.1"/>
</dbReference>
<organism evidence="3 4">
    <name type="scientific">Desulfobacter latus</name>
    <dbReference type="NCBI Taxonomy" id="2292"/>
    <lineage>
        <taxon>Bacteria</taxon>
        <taxon>Pseudomonadati</taxon>
        <taxon>Thermodesulfobacteriota</taxon>
        <taxon>Desulfobacteria</taxon>
        <taxon>Desulfobacterales</taxon>
        <taxon>Desulfobacteraceae</taxon>
        <taxon>Desulfobacter</taxon>
    </lineage>
</organism>
<dbReference type="SMART" id="SM00226">
    <property type="entry name" value="LMWPc"/>
    <property type="match status" value="1"/>
</dbReference>
<sequence>MGEEFKILFLCTGNSCRSQMAEGWTRKLKAGTIDVFSAGVETHGLNPNAVKVMAEAGVDISGHRSKLINEFMDVELDVVITVCGNARETCPYFPPRCKVLHVGFDDPPKMAAALAEQGENEEKQLDCYRKIRDEIKAFVEKMPENISNKIL</sequence>
<gene>
    <name evidence="3" type="ORF">HXW94_12745</name>
</gene>
<comment type="caution">
    <text evidence="3">The sequence shown here is derived from an EMBL/GenBank/DDBJ whole genome shotgun (WGS) entry which is preliminary data.</text>
</comment>
<keyword evidence="4" id="KW-1185">Reference proteome</keyword>
<reference evidence="3 4" key="1">
    <citation type="submission" date="2020-06" db="EMBL/GenBank/DDBJ databases">
        <title>High-quality draft genome of sulfate reducer Desulfobacter latus type strain AcrS2 isolated from marine sediment.</title>
        <authorList>
            <person name="Hoppe M."/>
            <person name="Larsen C.K."/>
            <person name="Marshall I.P.G."/>
            <person name="Schramm A."/>
            <person name="Marietou A.G."/>
        </authorList>
    </citation>
    <scope>NUCLEOTIDE SEQUENCE [LARGE SCALE GENOMIC DNA]</scope>
    <source>
        <strain evidence="3 4">AcRS2</strain>
    </source>
</reference>
<dbReference type="Proteomes" id="UP000553343">
    <property type="component" value="Unassembled WGS sequence"/>
</dbReference>
<keyword evidence="1" id="KW-0059">Arsenical resistance</keyword>
<dbReference type="InterPro" id="IPR036196">
    <property type="entry name" value="Ptyr_pPase_sf"/>
</dbReference>
<dbReference type="CDD" id="cd16345">
    <property type="entry name" value="LMWP_ArsC"/>
    <property type="match status" value="1"/>
</dbReference>
<proteinExistence type="predicted"/>
<dbReference type="InterPro" id="IPR023485">
    <property type="entry name" value="Ptyr_pPase"/>
</dbReference>
<dbReference type="EMBL" id="JACADJ010000048">
    <property type="protein sequence ID" value="NWH05843.1"/>
    <property type="molecule type" value="Genomic_DNA"/>
</dbReference>
<evidence type="ECO:0000313" key="3">
    <source>
        <dbReference type="EMBL" id="NWH05843.1"/>
    </source>
</evidence>
<protein>
    <submittedName>
        <fullName evidence="3">Arsenate reductase ArsC</fullName>
    </submittedName>
</protein>
<dbReference type="Pfam" id="PF01451">
    <property type="entry name" value="LMWPc"/>
    <property type="match status" value="1"/>
</dbReference>
<evidence type="ECO:0000256" key="1">
    <source>
        <dbReference type="ARBA" id="ARBA00022849"/>
    </source>
</evidence>
<dbReference type="SUPFAM" id="SSF52788">
    <property type="entry name" value="Phosphotyrosine protein phosphatases I"/>
    <property type="match status" value="1"/>
</dbReference>
<dbReference type="PANTHER" id="PTHR43428">
    <property type="entry name" value="ARSENATE REDUCTASE"/>
    <property type="match status" value="1"/>
</dbReference>
<dbReference type="Gene3D" id="3.40.50.2300">
    <property type="match status" value="1"/>
</dbReference>
<evidence type="ECO:0000259" key="2">
    <source>
        <dbReference type="SMART" id="SM00226"/>
    </source>
</evidence>
<feature type="domain" description="Phosphotyrosine protein phosphatase I" evidence="2">
    <location>
        <begin position="5"/>
        <end position="145"/>
    </location>
</feature>
<dbReference type="GO" id="GO:0046685">
    <property type="term" value="P:response to arsenic-containing substance"/>
    <property type="evidence" value="ECO:0007669"/>
    <property type="project" value="UniProtKB-KW"/>
</dbReference>
<accession>A0A850T2B0</accession>
<dbReference type="AlphaFoldDB" id="A0A850T2B0"/>